<comment type="similarity">
    <text evidence="2">Belongs to the major royal jelly protein family.</text>
</comment>
<proteinExistence type="inferred from homology"/>
<evidence type="ECO:0000256" key="4">
    <source>
        <dbReference type="SAM" id="SignalP"/>
    </source>
</evidence>
<dbReference type="PANTHER" id="PTHR10009">
    <property type="entry name" value="PROTEIN YELLOW-RELATED"/>
    <property type="match status" value="1"/>
</dbReference>
<feature type="chain" id="PRO_5040256972" evidence="4">
    <location>
        <begin position="21"/>
        <end position="407"/>
    </location>
</feature>
<feature type="signal peptide" evidence="4">
    <location>
        <begin position="1"/>
        <end position="20"/>
    </location>
</feature>
<accession>A0A9P0C578</accession>
<dbReference type="SUPFAM" id="SSF63829">
    <property type="entry name" value="Calcium-dependent phosphotriesterase"/>
    <property type="match status" value="1"/>
</dbReference>
<dbReference type="Pfam" id="PF03022">
    <property type="entry name" value="MRJP"/>
    <property type="match status" value="1"/>
</dbReference>
<organism evidence="5 6">
    <name type="scientific">Bemisia tabaci</name>
    <name type="common">Sweetpotato whitefly</name>
    <name type="synonym">Aleurodes tabaci</name>
    <dbReference type="NCBI Taxonomy" id="7038"/>
    <lineage>
        <taxon>Eukaryota</taxon>
        <taxon>Metazoa</taxon>
        <taxon>Ecdysozoa</taxon>
        <taxon>Arthropoda</taxon>
        <taxon>Hexapoda</taxon>
        <taxon>Insecta</taxon>
        <taxon>Pterygota</taxon>
        <taxon>Neoptera</taxon>
        <taxon>Paraneoptera</taxon>
        <taxon>Hemiptera</taxon>
        <taxon>Sternorrhyncha</taxon>
        <taxon>Aleyrodoidea</taxon>
        <taxon>Aleyrodidae</taxon>
        <taxon>Aleyrodinae</taxon>
        <taxon>Bemisia</taxon>
    </lineage>
</organism>
<dbReference type="InterPro" id="IPR017996">
    <property type="entry name" value="MRJP/yellow-related"/>
</dbReference>
<dbReference type="Proteomes" id="UP001152759">
    <property type="component" value="Chromosome 4"/>
</dbReference>
<gene>
    <name evidence="5" type="ORF">BEMITA_LOCUS7697</name>
</gene>
<keyword evidence="6" id="KW-1185">Reference proteome</keyword>
<sequence>MTWIIQLTVAVACLISSCLCREVELIEEYNLLKFNEPPGYPKNPKYEPEETILTGIEAAHDRIFLAFPRIFGTGHPASFGFIPRRSTPHAFDKQSPLIEAYPSWEWHAAATADDVNNPASNCTGLVSVTRARIDACNRLWVLDTGVLDALTVYNVVCPPKILVFDLATDQVVRTINFPKSVLRPFSLFTSMVIDESTDKCDNAFLYLGDPLFPGLLVYDAKKDAAWRLSHPNMFAEPDYARFELFGESFTLMDGPVGITLSPNNEKLYFQSFASNKIYSISTSVLRGGPRGPGFPDADLPSVKLEFVKSSQAAPLATDPLDGSIVVAPCNDTGIISFPGTNDPRLLAFDPVAMQFILDIRAGPYDGDLWFVSSRLQKFFKKTLNRNEINFRIMRLTSGHLPPFPLAH</sequence>
<dbReference type="EMBL" id="OU963865">
    <property type="protein sequence ID" value="CAH0770879.1"/>
    <property type="molecule type" value="Genomic_DNA"/>
</dbReference>
<comment type="subcellular location">
    <subcellularLocation>
        <location evidence="1">Secreted</location>
    </subcellularLocation>
</comment>
<dbReference type="InterPro" id="IPR011042">
    <property type="entry name" value="6-blade_b-propeller_TolB-like"/>
</dbReference>
<evidence type="ECO:0000256" key="3">
    <source>
        <dbReference type="ARBA" id="ARBA00022525"/>
    </source>
</evidence>
<reference evidence="5" key="1">
    <citation type="submission" date="2021-12" db="EMBL/GenBank/DDBJ databases">
        <authorList>
            <person name="King R."/>
        </authorList>
    </citation>
    <scope>NUCLEOTIDE SEQUENCE</scope>
</reference>
<keyword evidence="4" id="KW-0732">Signal</keyword>
<evidence type="ECO:0000313" key="6">
    <source>
        <dbReference type="Proteomes" id="UP001152759"/>
    </source>
</evidence>
<dbReference type="Gene3D" id="2.120.10.30">
    <property type="entry name" value="TolB, C-terminal domain"/>
    <property type="match status" value="1"/>
</dbReference>
<evidence type="ECO:0000256" key="1">
    <source>
        <dbReference type="ARBA" id="ARBA00004613"/>
    </source>
</evidence>
<dbReference type="GO" id="GO:0005576">
    <property type="term" value="C:extracellular region"/>
    <property type="evidence" value="ECO:0007669"/>
    <property type="project" value="UniProtKB-SubCell"/>
</dbReference>
<protein>
    <submittedName>
        <fullName evidence="5">Uncharacterized protein</fullName>
    </submittedName>
</protein>
<dbReference type="PANTHER" id="PTHR10009:SF19">
    <property type="entry name" value="RE55542P"/>
    <property type="match status" value="1"/>
</dbReference>
<evidence type="ECO:0000256" key="2">
    <source>
        <dbReference type="ARBA" id="ARBA00009127"/>
    </source>
</evidence>
<dbReference type="AlphaFoldDB" id="A0A9P0C578"/>
<name>A0A9P0C578_BEMTA</name>
<keyword evidence="3" id="KW-0964">Secreted</keyword>
<evidence type="ECO:0000313" key="5">
    <source>
        <dbReference type="EMBL" id="CAH0770879.1"/>
    </source>
</evidence>